<keyword evidence="2" id="KW-1185">Reference proteome</keyword>
<proteinExistence type="predicted"/>
<dbReference type="EMBL" id="KN122596">
    <property type="protein sequence ID" value="KFO29393.1"/>
    <property type="molecule type" value="Genomic_DNA"/>
</dbReference>
<protein>
    <submittedName>
        <fullName evidence="1">Cyclic AMP-dependent transcription factor ATF-4</fullName>
    </submittedName>
</protein>
<accession>A0A091DFW4</accession>
<evidence type="ECO:0000313" key="2">
    <source>
        <dbReference type="Proteomes" id="UP000028990"/>
    </source>
</evidence>
<sequence length="166" mass="18159">MRTKTWHVKGARPPQLIGASSAFAEAAAASDSAAVTSNTISHGAIHSIEQQRCYNGQTSSKLRTFLDSSKAAQYGRDELHERSSDWLAVDEWVSATETGKENAFSGLDWMLEKIELKEFDFVALLKVNDLETMPDELAATLDDTCDLFAPLAQETNKDPPPGSEPN</sequence>
<dbReference type="Proteomes" id="UP000028990">
    <property type="component" value="Unassembled WGS sequence"/>
</dbReference>
<organism evidence="1 2">
    <name type="scientific">Fukomys damarensis</name>
    <name type="common">Damaraland mole rat</name>
    <name type="synonym">Cryptomys damarensis</name>
    <dbReference type="NCBI Taxonomy" id="885580"/>
    <lineage>
        <taxon>Eukaryota</taxon>
        <taxon>Metazoa</taxon>
        <taxon>Chordata</taxon>
        <taxon>Craniata</taxon>
        <taxon>Vertebrata</taxon>
        <taxon>Euteleostomi</taxon>
        <taxon>Mammalia</taxon>
        <taxon>Eutheria</taxon>
        <taxon>Euarchontoglires</taxon>
        <taxon>Glires</taxon>
        <taxon>Rodentia</taxon>
        <taxon>Hystricomorpha</taxon>
        <taxon>Bathyergidae</taxon>
        <taxon>Fukomys</taxon>
    </lineage>
</organism>
<evidence type="ECO:0000313" key="1">
    <source>
        <dbReference type="EMBL" id="KFO29393.1"/>
    </source>
</evidence>
<name>A0A091DFW4_FUKDA</name>
<gene>
    <name evidence="1" type="ORF">H920_09179</name>
</gene>
<dbReference type="AlphaFoldDB" id="A0A091DFW4"/>
<reference evidence="1 2" key="1">
    <citation type="submission" date="2013-11" db="EMBL/GenBank/DDBJ databases">
        <title>The Damaraland mole rat (Fukomys damarensis) genome and evolution of African mole rats.</title>
        <authorList>
            <person name="Gladyshev V.N."/>
            <person name="Fang X."/>
        </authorList>
    </citation>
    <scope>NUCLEOTIDE SEQUENCE [LARGE SCALE GENOMIC DNA]</scope>
    <source>
        <tissue evidence="1">Liver</tissue>
    </source>
</reference>